<evidence type="ECO:0000313" key="2">
    <source>
        <dbReference type="Proteomes" id="UP000323274"/>
    </source>
</evidence>
<dbReference type="InterPro" id="IPR004676">
    <property type="entry name" value="Cd-R_transporter"/>
</dbReference>
<gene>
    <name evidence="1" type="primary">cadD</name>
    <name evidence="1" type="ORF">LCIT_18300</name>
</gene>
<dbReference type="RefSeq" id="WP_004901309.1">
    <property type="nucleotide sequence ID" value="NZ_BJJW01000016.1"/>
</dbReference>
<dbReference type="AlphaFoldDB" id="A0A5A5U2B8"/>
<dbReference type="GeneID" id="61102832"/>
<dbReference type="OMA" id="SECYPWA"/>
<organism evidence="1 2">
    <name type="scientific">Leuconostoc citreum</name>
    <dbReference type="NCBI Taxonomy" id="33964"/>
    <lineage>
        <taxon>Bacteria</taxon>
        <taxon>Bacillati</taxon>
        <taxon>Bacillota</taxon>
        <taxon>Bacilli</taxon>
        <taxon>Lactobacillales</taxon>
        <taxon>Lactobacillaceae</taxon>
        <taxon>Leuconostoc</taxon>
    </lineage>
</organism>
<dbReference type="EMBL" id="BJJW01000016">
    <property type="protein sequence ID" value="GDZ84588.1"/>
    <property type="molecule type" value="Genomic_DNA"/>
</dbReference>
<accession>A0A5A5U2B8</accession>
<reference evidence="1 2" key="1">
    <citation type="submission" date="2019-04" db="EMBL/GenBank/DDBJ databases">
        <title>A pseudo-fructophilic Leuconostoc citreum strain F192-5 isolated from peel of satsuma mandarin: the first report for isolation and characterization of strain-dependent fructophilic-like characteristics.</title>
        <authorList>
            <person name="Maeno S."/>
            <person name="Tanizawa Y."/>
            <person name="Kajikawa A."/>
            <person name="Kanesaki Y."/>
            <person name="Kubota E."/>
            <person name="Arita M."/>
            <person name="Leon D."/>
            <person name="Endo A."/>
        </authorList>
    </citation>
    <scope>NUCLEOTIDE SEQUENCE [LARGE SCALE GENOMIC DNA]</scope>
    <source>
        <strain evidence="1 2">F192-5</strain>
    </source>
</reference>
<evidence type="ECO:0000313" key="1">
    <source>
        <dbReference type="EMBL" id="GDZ84588.1"/>
    </source>
</evidence>
<comment type="caution">
    <text evidence="1">The sequence shown here is derived from an EMBL/GenBank/DDBJ whole genome shotgun (WGS) entry which is preliminary data.</text>
</comment>
<dbReference type="Pfam" id="PF03596">
    <property type="entry name" value="Cad"/>
    <property type="match status" value="1"/>
</dbReference>
<proteinExistence type="predicted"/>
<name>A0A5A5U2B8_LEUCI</name>
<dbReference type="Proteomes" id="UP000323274">
    <property type="component" value="Unassembled WGS sequence"/>
</dbReference>
<sequence>MVQTLLTALTSYIGTTSDYFVVLLLVFGQYRGPKQTRSIIFGAYLGNALLVLIALLVAVLLKNIPESWLLGFLGIVPIVIGIRKYFSNDDETEEVKDKLAQDNNRNLISNMVIITIGACGADNLALYMPYFATANLVYLPAILLIFIAVLTIVIFLAKKLTDFKPVHTFFERFGDKIQVIIYIVLGLYVMFDAGTIQYLISLL</sequence>
<protein>
    <submittedName>
        <fullName evidence="1">Cadmium transporter</fullName>
    </submittedName>
</protein>